<protein>
    <submittedName>
        <fullName evidence="1">Uncharacterized protein</fullName>
    </submittedName>
</protein>
<evidence type="ECO:0000313" key="1">
    <source>
        <dbReference type="EMBL" id="KAJ9090678.1"/>
    </source>
</evidence>
<organism evidence="1 2">
    <name type="scientific">Naganishia adeliensis</name>
    <dbReference type="NCBI Taxonomy" id="92952"/>
    <lineage>
        <taxon>Eukaryota</taxon>
        <taxon>Fungi</taxon>
        <taxon>Dikarya</taxon>
        <taxon>Basidiomycota</taxon>
        <taxon>Agaricomycotina</taxon>
        <taxon>Tremellomycetes</taxon>
        <taxon>Filobasidiales</taxon>
        <taxon>Filobasidiaceae</taxon>
        <taxon>Naganishia</taxon>
    </lineage>
</organism>
<evidence type="ECO:0000313" key="2">
    <source>
        <dbReference type="Proteomes" id="UP001230649"/>
    </source>
</evidence>
<sequence length="812" mass="88484">MTDPSHDAPCSLPQALASQALTHIVAHSLRSAGFTSSSTRALQTLSAALELYLSQLASESVSNAQDACGRRVPGWEDVLAVLQDFSGLGDVPDVKRMVEKEIAVTNGRIGLAGRQQQAGLSHILQSRARRWRETNGKIGLEMNEDDAEGWLERDEEERRRKQAARATESEMLSRLPGLEVAPRREARERERGHVKGLAALRANNQQGMPTREEIAARPVLQSITLPPPDRCVVRTRSPSPELEPDEEPVLSTAIDEKIKNEVVSPDASPRGIKRRRDSLEEPARHIPNARILETTEFVHPVLHTDVRQLAQGEWTLGQDEEAYIHDAPFLPPLPGKAKHEHGMEEDTWDDDEEGDEPIPRTNTSAAIIDSARRTALEIYTSGAIPYEQSTLSIAYDVSHLTAMEWRKPRTTVPPTLPSVVPSLVKAYQAAKVDVLKAPPSKSSRSFKIAAADALSATVGHPLLHSLAGTTHQVPGLASTGATLRGNPFVPSYPIWAKTELPVNEAHERDKKEKEVYPVKPLPRETAPLGPTVALNLVPSPAMFNPRHPELLRTLITEMAGHPLVDQSTRSGWLRPSALREFTTLQPPEALKVDAAAAAGSGGELQVGQPYLYGDAVRAPGQLGSMDAKIRAVKAKDRKLKAAQKAADGTRKLKISFAGASVAKNEAESLVEQLEAEEQLLKDQDEILLRATWPIDEERGDFATLMEPLEPQGNKKIIASGIGKRLSDILPPAPPQPTTNGGYPPDGNSSRPSGPHLVFKYKRPGEVTPIDESPPPPSASLDPTPADREAQQQQSLSENRSLKFKLKLPTAGV</sequence>
<gene>
    <name evidence="1" type="ORF">QFC20_007856</name>
</gene>
<reference evidence="1" key="1">
    <citation type="submission" date="2023-04" db="EMBL/GenBank/DDBJ databases">
        <title>Draft Genome sequencing of Naganishia species isolated from polar environments using Oxford Nanopore Technology.</title>
        <authorList>
            <person name="Leo P."/>
            <person name="Venkateswaran K."/>
        </authorList>
    </citation>
    <scope>NUCLEOTIDE SEQUENCE</scope>
    <source>
        <strain evidence="1">MNA-CCFEE 5262</strain>
    </source>
</reference>
<dbReference type="EMBL" id="JASBWS010000230">
    <property type="protein sequence ID" value="KAJ9090678.1"/>
    <property type="molecule type" value="Genomic_DNA"/>
</dbReference>
<dbReference type="Proteomes" id="UP001230649">
    <property type="component" value="Unassembled WGS sequence"/>
</dbReference>
<name>A0ACC2UV05_9TREE</name>
<keyword evidence="2" id="KW-1185">Reference proteome</keyword>
<proteinExistence type="predicted"/>
<comment type="caution">
    <text evidence="1">The sequence shown here is derived from an EMBL/GenBank/DDBJ whole genome shotgun (WGS) entry which is preliminary data.</text>
</comment>
<accession>A0ACC2UV05</accession>